<dbReference type="Gene3D" id="3.90.1150.10">
    <property type="entry name" value="Aspartate Aminotransferase, domain 1"/>
    <property type="match status" value="1"/>
</dbReference>
<dbReference type="Proteomes" id="UP000275321">
    <property type="component" value="Unassembled WGS sequence"/>
</dbReference>
<comment type="similarity">
    <text evidence="2 5">Belongs to the DegT/DnrJ/EryC1 family.</text>
</comment>
<feature type="modified residue" description="N6-(pyridoxal phosphate)lysine" evidence="4">
    <location>
        <position position="191"/>
    </location>
</feature>
<dbReference type="InterPro" id="IPR015424">
    <property type="entry name" value="PyrdxlP-dep_Trfase"/>
</dbReference>
<dbReference type="AlphaFoldDB" id="A0A427KSI3"/>
<feature type="active site" description="Proton acceptor" evidence="3">
    <location>
        <position position="191"/>
    </location>
</feature>
<evidence type="ECO:0000256" key="3">
    <source>
        <dbReference type="PIRSR" id="PIRSR000390-1"/>
    </source>
</evidence>
<keyword evidence="1 4" id="KW-0663">Pyridoxal phosphate</keyword>
<dbReference type="PIRSF" id="PIRSF000390">
    <property type="entry name" value="PLP_StrS"/>
    <property type="match status" value="1"/>
</dbReference>
<keyword evidence="6" id="KW-0032">Aminotransferase</keyword>
<dbReference type="Pfam" id="PF01041">
    <property type="entry name" value="DegT_DnrJ_EryC1"/>
    <property type="match status" value="1"/>
</dbReference>
<name>A0A427KSI3_ENTCL</name>
<reference evidence="6 7" key="1">
    <citation type="submission" date="2018-10" db="EMBL/GenBank/DDBJ databases">
        <title>Transmission dynamics of multidrug resistant bacteria on intensive care unit surfaces.</title>
        <authorList>
            <person name="D'Souza A.W."/>
            <person name="Potter R.F."/>
            <person name="Wallace M."/>
            <person name="Shupe A."/>
            <person name="Patel S."/>
            <person name="Sun S."/>
            <person name="Gul D."/>
            <person name="Kwon J.H."/>
            <person name="Andleeb S."/>
            <person name="Burnham C.-A.D."/>
            <person name="Dantas G."/>
        </authorList>
    </citation>
    <scope>NUCLEOTIDE SEQUENCE [LARGE SCALE GENOMIC DNA]</scope>
    <source>
        <strain evidence="6 7">EC_073</strain>
    </source>
</reference>
<dbReference type="PANTHER" id="PTHR30244:SF36">
    <property type="entry name" value="3-OXO-GLUCOSE-6-PHOSPHATE:GLUTAMATE AMINOTRANSFERASE"/>
    <property type="match status" value="1"/>
</dbReference>
<evidence type="ECO:0000256" key="1">
    <source>
        <dbReference type="ARBA" id="ARBA00022898"/>
    </source>
</evidence>
<dbReference type="RefSeq" id="WP_063424962.1">
    <property type="nucleotide sequence ID" value="NZ_JAGSIN010000314.1"/>
</dbReference>
<evidence type="ECO:0000256" key="4">
    <source>
        <dbReference type="PIRSR" id="PIRSR000390-2"/>
    </source>
</evidence>
<proteinExistence type="inferred from homology"/>
<dbReference type="GO" id="GO:0008483">
    <property type="term" value="F:transaminase activity"/>
    <property type="evidence" value="ECO:0007669"/>
    <property type="project" value="UniProtKB-KW"/>
</dbReference>
<comment type="caution">
    <text evidence="6">The sequence shown here is derived from an EMBL/GenBank/DDBJ whole genome shotgun (WGS) entry which is preliminary data.</text>
</comment>
<dbReference type="GO" id="GO:0000271">
    <property type="term" value="P:polysaccharide biosynthetic process"/>
    <property type="evidence" value="ECO:0007669"/>
    <property type="project" value="TreeGrafter"/>
</dbReference>
<accession>A0A427KSI3</accession>
<dbReference type="Gene3D" id="3.40.640.10">
    <property type="entry name" value="Type I PLP-dependent aspartate aminotransferase-like (Major domain)"/>
    <property type="match status" value="1"/>
</dbReference>
<evidence type="ECO:0000313" key="7">
    <source>
        <dbReference type="Proteomes" id="UP000275321"/>
    </source>
</evidence>
<gene>
    <name evidence="6" type="ORF">EGK68_00880</name>
</gene>
<protein>
    <submittedName>
        <fullName evidence="6">DegT/DnrJ/EryC1/StrS family aminotransferase</fullName>
    </submittedName>
</protein>
<dbReference type="EMBL" id="RHWT01000001">
    <property type="protein sequence ID" value="RSB34036.1"/>
    <property type="molecule type" value="Genomic_DNA"/>
</dbReference>
<dbReference type="InterPro" id="IPR015421">
    <property type="entry name" value="PyrdxlP-dep_Trfase_major"/>
</dbReference>
<keyword evidence="6" id="KW-0808">Transferase</keyword>
<dbReference type="GO" id="GO:0030170">
    <property type="term" value="F:pyridoxal phosphate binding"/>
    <property type="evidence" value="ECO:0007669"/>
    <property type="project" value="TreeGrafter"/>
</dbReference>
<dbReference type="InterPro" id="IPR015422">
    <property type="entry name" value="PyrdxlP-dep_Trfase_small"/>
</dbReference>
<dbReference type="PANTHER" id="PTHR30244">
    <property type="entry name" value="TRANSAMINASE"/>
    <property type="match status" value="1"/>
</dbReference>
<dbReference type="InterPro" id="IPR000653">
    <property type="entry name" value="DegT/StrS_aminotransferase"/>
</dbReference>
<dbReference type="SUPFAM" id="SSF53383">
    <property type="entry name" value="PLP-dependent transferases"/>
    <property type="match status" value="1"/>
</dbReference>
<dbReference type="CDD" id="cd00616">
    <property type="entry name" value="AHBA_syn"/>
    <property type="match status" value="1"/>
</dbReference>
<organism evidence="6 7">
    <name type="scientific">Enterobacter cloacae</name>
    <dbReference type="NCBI Taxonomy" id="550"/>
    <lineage>
        <taxon>Bacteria</taxon>
        <taxon>Pseudomonadati</taxon>
        <taxon>Pseudomonadota</taxon>
        <taxon>Gammaproteobacteria</taxon>
        <taxon>Enterobacterales</taxon>
        <taxon>Enterobacteriaceae</taxon>
        <taxon>Enterobacter</taxon>
        <taxon>Enterobacter cloacae complex</taxon>
    </lineage>
</organism>
<sequence>MNKVDFLDLKNINLKYEGELVEAFTRVLHSGWYIMGKELSDFESKFAQYCGVKYCVGVANGLDALILVIRAWKEMGKLKDGDEIIVPANTYIASVLAITENNLKPVFVEPDINTYNLDPLRIEKAITNKTKAILPVHLYGQICNMPAIKNIAEKYNLLILEDSAQSHGATISGVKSGAWGDASGFSFYPGKNLGAIGDAGAITTNDPELDKMLRAIRNYGSHKKYHNITCGVNSRLDELQAAFLKVKLLNLDADTHIRREIANKYLSEIKNKKIILPHIELEDMHVWHLFVIRCETRDDLQNYLSERGIQTLIHYPIPPHKQDAYKQFSHLKLPLTEKIHEEVLSLPISPVMTSEQVEYVIQALNNY</sequence>
<evidence type="ECO:0000256" key="2">
    <source>
        <dbReference type="ARBA" id="ARBA00037999"/>
    </source>
</evidence>
<evidence type="ECO:0000256" key="5">
    <source>
        <dbReference type="RuleBase" id="RU004508"/>
    </source>
</evidence>
<evidence type="ECO:0000313" key="6">
    <source>
        <dbReference type="EMBL" id="RSB34036.1"/>
    </source>
</evidence>